<keyword evidence="2" id="KW-0472">Membrane</keyword>
<gene>
    <name evidence="3" type="ORF">M404DRAFT_439433</name>
</gene>
<keyword evidence="4" id="KW-1185">Reference proteome</keyword>
<feature type="region of interest" description="Disordered" evidence="1">
    <location>
        <begin position="435"/>
        <end position="579"/>
    </location>
</feature>
<sequence length="579" mass="65707">MASSTPFPSTASDSPNRYPTSTRTPRSQLHHPLLRETRSSDPTRPSPSSSSPLRVNVNAPNTASPRKPPSLIDSPPRSAARSRPTSPIRGILQWGLHRQERERETPFVPVDPFSRRFRRFSLYNSPDVEQGHRPFVDPVACEESLFFCCFPCPNPRDRIRKHAQRAKDFITDTLPRQVYLHLMLRLPSLYFSRIARLFEEAEVSQPDIDRLLRACEASNRTWDRRARMSPIPQTPNVYHQDHGLPFSDDWTAANVGPSLVRFKSSWESFIDSLLREWKTLNIVSALLLSAILSMFQNQEMAYDPLVRTTALLSLTCALMSLLYGCVYIIRFATMKSMYKATRWAQETQRTTTFILWNVWVMLALPGIWLAWSMIFFIASILAFVWHSGSTADPVTPSPLSPNAAIGPRVLISAFFFLGLVYFCAIVKTLQGYGRVSGTTRDTETAREARDAIREGRDGEREMERRSERGRGRERRPGRGRANDREKDWKRTPREDDGPESEPEPISRTYNHGGGNDDRGSSALDVLPGLGLRGLDSPRASDERGREQERTRDVARDVVYEEGSLESGEGREHRDGTASV</sequence>
<keyword evidence="2" id="KW-1133">Transmembrane helix</keyword>
<evidence type="ECO:0000256" key="2">
    <source>
        <dbReference type="SAM" id="Phobius"/>
    </source>
</evidence>
<keyword evidence="2" id="KW-0812">Transmembrane</keyword>
<accession>A0A0C3JCB1</accession>
<dbReference type="OrthoDB" id="3062801at2759"/>
<dbReference type="InParanoid" id="A0A0C3JCB1"/>
<feature type="transmembrane region" description="Helical" evidence="2">
    <location>
        <begin position="310"/>
        <end position="332"/>
    </location>
</feature>
<dbReference type="AlphaFoldDB" id="A0A0C3JCB1"/>
<dbReference type="Proteomes" id="UP000054217">
    <property type="component" value="Unassembled WGS sequence"/>
</dbReference>
<feature type="compositionally biased region" description="Low complexity" evidence="1">
    <location>
        <begin position="42"/>
        <end position="52"/>
    </location>
</feature>
<evidence type="ECO:0000313" key="3">
    <source>
        <dbReference type="EMBL" id="KIO06723.1"/>
    </source>
</evidence>
<evidence type="ECO:0000256" key="1">
    <source>
        <dbReference type="SAM" id="MobiDB-lite"/>
    </source>
</evidence>
<protein>
    <submittedName>
        <fullName evidence="3">Uncharacterized protein</fullName>
    </submittedName>
</protein>
<organism evidence="3 4">
    <name type="scientific">Pisolithus tinctorius Marx 270</name>
    <dbReference type="NCBI Taxonomy" id="870435"/>
    <lineage>
        <taxon>Eukaryota</taxon>
        <taxon>Fungi</taxon>
        <taxon>Dikarya</taxon>
        <taxon>Basidiomycota</taxon>
        <taxon>Agaricomycotina</taxon>
        <taxon>Agaricomycetes</taxon>
        <taxon>Agaricomycetidae</taxon>
        <taxon>Boletales</taxon>
        <taxon>Sclerodermatineae</taxon>
        <taxon>Pisolithaceae</taxon>
        <taxon>Pisolithus</taxon>
    </lineage>
</organism>
<feature type="region of interest" description="Disordered" evidence="1">
    <location>
        <begin position="1"/>
        <end position="88"/>
    </location>
</feature>
<dbReference type="HOGENOM" id="CLU_020877_1_0_1"/>
<evidence type="ECO:0000313" key="4">
    <source>
        <dbReference type="Proteomes" id="UP000054217"/>
    </source>
</evidence>
<proteinExistence type="predicted"/>
<feature type="transmembrane region" description="Helical" evidence="2">
    <location>
        <begin position="405"/>
        <end position="426"/>
    </location>
</feature>
<name>A0A0C3JCB1_PISTI</name>
<feature type="compositionally biased region" description="Basic and acidic residues" evidence="1">
    <location>
        <begin position="440"/>
        <end position="495"/>
    </location>
</feature>
<feature type="transmembrane region" description="Helical" evidence="2">
    <location>
        <begin position="353"/>
        <end position="385"/>
    </location>
</feature>
<feature type="compositionally biased region" description="Polar residues" evidence="1">
    <location>
        <begin position="1"/>
        <end position="27"/>
    </location>
</feature>
<dbReference type="EMBL" id="KN831962">
    <property type="protein sequence ID" value="KIO06723.1"/>
    <property type="molecule type" value="Genomic_DNA"/>
</dbReference>
<feature type="compositionally biased region" description="Basic and acidic residues" evidence="1">
    <location>
        <begin position="538"/>
        <end position="558"/>
    </location>
</feature>
<reference evidence="3 4" key="1">
    <citation type="submission" date="2014-04" db="EMBL/GenBank/DDBJ databases">
        <authorList>
            <consortium name="DOE Joint Genome Institute"/>
            <person name="Kuo A."/>
            <person name="Kohler A."/>
            <person name="Costa M.D."/>
            <person name="Nagy L.G."/>
            <person name="Floudas D."/>
            <person name="Copeland A."/>
            <person name="Barry K.W."/>
            <person name="Cichocki N."/>
            <person name="Veneault-Fourrey C."/>
            <person name="LaButti K."/>
            <person name="Lindquist E.A."/>
            <person name="Lipzen A."/>
            <person name="Lundell T."/>
            <person name="Morin E."/>
            <person name="Murat C."/>
            <person name="Sun H."/>
            <person name="Tunlid A."/>
            <person name="Henrissat B."/>
            <person name="Grigoriev I.V."/>
            <person name="Hibbett D.S."/>
            <person name="Martin F."/>
            <person name="Nordberg H.P."/>
            <person name="Cantor M.N."/>
            <person name="Hua S.X."/>
        </authorList>
    </citation>
    <scope>NUCLEOTIDE SEQUENCE [LARGE SCALE GENOMIC DNA]</scope>
    <source>
        <strain evidence="3 4">Marx 270</strain>
    </source>
</reference>
<feature type="compositionally biased region" description="Basic and acidic residues" evidence="1">
    <location>
        <begin position="567"/>
        <end position="579"/>
    </location>
</feature>
<reference evidence="4" key="2">
    <citation type="submission" date="2015-01" db="EMBL/GenBank/DDBJ databases">
        <title>Evolutionary Origins and Diversification of the Mycorrhizal Mutualists.</title>
        <authorList>
            <consortium name="DOE Joint Genome Institute"/>
            <consortium name="Mycorrhizal Genomics Consortium"/>
            <person name="Kohler A."/>
            <person name="Kuo A."/>
            <person name="Nagy L.G."/>
            <person name="Floudas D."/>
            <person name="Copeland A."/>
            <person name="Barry K.W."/>
            <person name="Cichocki N."/>
            <person name="Veneault-Fourrey C."/>
            <person name="LaButti K."/>
            <person name="Lindquist E.A."/>
            <person name="Lipzen A."/>
            <person name="Lundell T."/>
            <person name="Morin E."/>
            <person name="Murat C."/>
            <person name="Riley R."/>
            <person name="Ohm R."/>
            <person name="Sun H."/>
            <person name="Tunlid A."/>
            <person name="Henrissat B."/>
            <person name="Grigoriev I.V."/>
            <person name="Hibbett D.S."/>
            <person name="Martin F."/>
        </authorList>
    </citation>
    <scope>NUCLEOTIDE SEQUENCE [LARGE SCALE GENOMIC DNA]</scope>
    <source>
        <strain evidence="4">Marx 270</strain>
    </source>
</reference>